<evidence type="ECO:0008006" key="6">
    <source>
        <dbReference type="Google" id="ProtNLM"/>
    </source>
</evidence>
<protein>
    <recommendedName>
        <fullName evidence="6">NmrA-like domain-containing protein</fullName>
    </recommendedName>
</protein>
<accession>A0AAD7GI79</accession>
<gene>
    <name evidence="4" type="ORF">B0H17DRAFT_1179385</name>
</gene>
<dbReference type="Gene3D" id="3.40.50.720">
    <property type="entry name" value="NAD(P)-binding Rossmann-like Domain"/>
    <property type="match status" value="1"/>
</dbReference>
<name>A0AAD7GI79_MYCRO</name>
<dbReference type="PANTHER" id="PTHR47706:SF9">
    <property type="entry name" value="NMRA-LIKE DOMAIN-CONTAINING PROTEIN-RELATED"/>
    <property type="match status" value="1"/>
</dbReference>
<dbReference type="AlphaFoldDB" id="A0AAD7GI79"/>
<comment type="caution">
    <text evidence="4">The sequence shown here is derived from an EMBL/GenBank/DDBJ whole genome shotgun (WGS) entry which is preliminary data.</text>
</comment>
<evidence type="ECO:0000256" key="2">
    <source>
        <dbReference type="ARBA" id="ARBA00023002"/>
    </source>
</evidence>
<dbReference type="SUPFAM" id="SSF51735">
    <property type="entry name" value="NAD(P)-binding Rossmann-fold domains"/>
    <property type="match status" value="1"/>
</dbReference>
<evidence type="ECO:0000256" key="1">
    <source>
        <dbReference type="ARBA" id="ARBA00022857"/>
    </source>
</evidence>
<feature type="region of interest" description="Disordered" evidence="3">
    <location>
        <begin position="32"/>
        <end position="53"/>
    </location>
</feature>
<dbReference type="InterPro" id="IPR036291">
    <property type="entry name" value="NAD(P)-bd_dom_sf"/>
</dbReference>
<evidence type="ECO:0000256" key="3">
    <source>
        <dbReference type="SAM" id="MobiDB-lite"/>
    </source>
</evidence>
<proteinExistence type="predicted"/>
<keyword evidence="1" id="KW-0521">NADP</keyword>
<evidence type="ECO:0000313" key="5">
    <source>
        <dbReference type="Proteomes" id="UP001221757"/>
    </source>
</evidence>
<dbReference type="EMBL" id="JARKIE010000054">
    <property type="protein sequence ID" value="KAJ7692091.1"/>
    <property type="molecule type" value="Genomic_DNA"/>
</dbReference>
<dbReference type="Proteomes" id="UP001221757">
    <property type="component" value="Unassembled WGS sequence"/>
</dbReference>
<evidence type="ECO:0000313" key="4">
    <source>
        <dbReference type="EMBL" id="KAJ7692091.1"/>
    </source>
</evidence>
<dbReference type="InterPro" id="IPR051609">
    <property type="entry name" value="NmrA/Isoflavone_reductase-like"/>
</dbReference>
<reference evidence="4" key="1">
    <citation type="submission" date="2023-03" db="EMBL/GenBank/DDBJ databases">
        <title>Massive genome expansion in bonnet fungi (Mycena s.s.) driven by repeated elements and novel gene families across ecological guilds.</title>
        <authorList>
            <consortium name="Lawrence Berkeley National Laboratory"/>
            <person name="Harder C.B."/>
            <person name="Miyauchi S."/>
            <person name="Viragh M."/>
            <person name="Kuo A."/>
            <person name="Thoen E."/>
            <person name="Andreopoulos B."/>
            <person name="Lu D."/>
            <person name="Skrede I."/>
            <person name="Drula E."/>
            <person name="Henrissat B."/>
            <person name="Morin E."/>
            <person name="Kohler A."/>
            <person name="Barry K."/>
            <person name="LaButti K."/>
            <person name="Morin E."/>
            <person name="Salamov A."/>
            <person name="Lipzen A."/>
            <person name="Mereny Z."/>
            <person name="Hegedus B."/>
            <person name="Baldrian P."/>
            <person name="Stursova M."/>
            <person name="Weitz H."/>
            <person name="Taylor A."/>
            <person name="Grigoriev I.V."/>
            <person name="Nagy L.G."/>
            <person name="Martin F."/>
            <person name="Kauserud H."/>
        </authorList>
    </citation>
    <scope>NUCLEOTIDE SEQUENCE</scope>
    <source>
        <strain evidence="4">CBHHK067</strain>
    </source>
</reference>
<sequence>MNRNFLSKTSCALKESNHRASLHSRRNTLERRRVRGQTARQAASQKRRSPLSWNWKNKRGNPKVVISYLEIEEFQFEADLEKIFGGGHFATAWLHESNSNDLIVKRKPSSYGLPCSAHQALDQRYLLYTCLPPRPSSRLAPSVFIIGGRGAVGRPLVDKFLKQKAQFQRIAVLADPAKVSRFADAQAKGVEIVVSYAGFNVVVSLAANAAMKLQPGMIEAAIAGGVRHFYPSEYGGDISVGEFWKNRYFRNKVVTRDHLAAKAKKHPDFRYTLLMTGPFTEYAVSSFNGINFEKHTVEPYGEPGAELSVTATPEYCHEIHRWLDTHPVRFREEQNSAYQAKRITWEKLMQYLGDVQSAQYKLTYLDPQGAALKQEEARKDGNEDEEVFWAGKSVMLNGSDLIPEPLNNGKFPFTSESAKETIQRLFGANNTCTLLRSIIQLSI</sequence>
<dbReference type="PANTHER" id="PTHR47706">
    <property type="entry name" value="NMRA-LIKE FAMILY PROTEIN"/>
    <property type="match status" value="1"/>
</dbReference>
<organism evidence="4 5">
    <name type="scientific">Mycena rosella</name>
    <name type="common">Pink bonnet</name>
    <name type="synonym">Agaricus rosellus</name>
    <dbReference type="NCBI Taxonomy" id="1033263"/>
    <lineage>
        <taxon>Eukaryota</taxon>
        <taxon>Fungi</taxon>
        <taxon>Dikarya</taxon>
        <taxon>Basidiomycota</taxon>
        <taxon>Agaricomycotina</taxon>
        <taxon>Agaricomycetes</taxon>
        <taxon>Agaricomycetidae</taxon>
        <taxon>Agaricales</taxon>
        <taxon>Marasmiineae</taxon>
        <taxon>Mycenaceae</taxon>
        <taxon>Mycena</taxon>
    </lineage>
</organism>
<keyword evidence="2" id="KW-0560">Oxidoreductase</keyword>
<keyword evidence="5" id="KW-1185">Reference proteome</keyword>
<dbReference type="GO" id="GO:0016491">
    <property type="term" value="F:oxidoreductase activity"/>
    <property type="evidence" value="ECO:0007669"/>
    <property type="project" value="UniProtKB-KW"/>
</dbReference>